<gene>
    <name evidence="1" type="ORF">M9Y10_026915</name>
</gene>
<dbReference type="Proteomes" id="UP001470230">
    <property type="component" value="Unassembled WGS sequence"/>
</dbReference>
<evidence type="ECO:0000313" key="2">
    <source>
        <dbReference type="Proteomes" id="UP001470230"/>
    </source>
</evidence>
<proteinExistence type="predicted"/>
<evidence type="ECO:0000313" key="1">
    <source>
        <dbReference type="EMBL" id="KAK8841959.1"/>
    </source>
</evidence>
<accession>A0ABR2H6W7</accession>
<organism evidence="1 2">
    <name type="scientific">Tritrichomonas musculus</name>
    <dbReference type="NCBI Taxonomy" id="1915356"/>
    <lineage>
        <taxon>Eukaryota</taxon>
        <taxon>Metamonada</taxon>
        <taxon>Parabasalia</taxon>
        <taxon>Tritrichomonadida</taxon>
        <taxon>Tritrichomonadidae</taxon>
        <taxon>Tritrichomonas</taxon>
    </lineage>
</organism>
<dbReference type="EMBL" id="JAPFFF010000040">
    <property type="protein sequence ID" value="KAK8841959.1"/>
    <property type="molecule type" value="Genomic_DNA"/>
</dbReference>
<name>A0ABR2H6W7_9EUKA</name>
<keyword evidence="2" id="KW-1185">Reference proteome</keyword>
<sequence length="101" mass="12003">MTSGTTISQSLQAIGKLMRMKRNEKTFELQSTYFKRYNPEEDQFIYFGDRLFLDSLYQSHYVVLSYEINDHLNFEFAFTTQNIDHLKMILNVAQKASILFK</sequence>
<protein>
    <submittedName>
        <fullName evidence="1">Uncharacterized protein</fullName>
    </submittedName>
</protein>
<comment type="caution">
    <text evidence="1">The sequence shown here is derived from an EMBL/GenBank/DDBJ whole genome shotgun (WGS) entry which is preliminary data.</text>
</comment>
<reference evidence="1 2" key="1">
    <citation type="submission" date="2024-04" db="EMBL/GenBank/DDBJ databases">
        <title>Tritrichomonas musculus Genome.</title>
        <authorList>
            <person name="Alves-Ferreira E."/>
            <person name="Grigg M."/>
            <person name="Lorenzi H."/>
            <person name="Galac M."/>
        </authorList>
    </citation>
    <scope>NUCLEOTIDE SEQUENCE [LARGE SCALE GENOMIC DNA]</scope>
    <source>
        <strain evidence="1 2">EAF2021</strain>
    </source>
</reference>